<sequence>MAEATSSSSSSNNAPAGATGSGVQESSQLVAVTAENFGGPPHLFYLCSVRDETFVRVNDELLYLDASNQLVALPEQQHPTAQQQHPSQPVEDIIHQAEVILPTIGSNGAELSGDGSGDGGANVTLADGSGAAAVVSDGTQQSFLLNTQDGQHIILDQQSLMALAAGGDTSHIITADGQQIVLQAQFSKSSIP</sequence>
<feature type="region of interest" description="Disordered" evidence="1">
    <location>
        <begin position="1"/>
        <end position="22"/>
    </location>
</feature>
<dbReference type="VEuPathDB" id="VectorBase:AMAM012387"/>
<evidence type="ECO:0000313" key="3">
    <source>
        <dbReference type="Proteomes" id="UP000075901"/>
    </source>
</evidence>
<reference evidence="2" key="2">
    <citation type="submission" date="2020-05" db="UniProtKB">
        <authorList>
            <consortium name="EnsemblMetazoa"/>
        </authorList>
    </citation>
    <scope>IDENTIFICATION</scope>
    <source>
        <strain evidence="2">maculatus3</strain>
    </source>
</reference>
<dbReference type="Proteomes" id="UP000075901">
    <property type="component" value="Unassembled WGS sequence"/>
</dbReference>
<reference evidence="3" key="1">
    <citation type="submission" date="2013-09" db="EMBL/GenBank/DDBJ databases">
        <title>The Genome Sequence of Anopheles maculatus species B.</title>
        <authorList>
            <consortium name="The Broad Institute Genomics Platform"/>
            <person name="Neafsey D.E."/>
            <person name="Besansky N."/>
            <person name="Howell P."/>
            <person name="Walton C."/>
            <person name="Young S.K."/>
            <person name="Zeng Q."/>
            <person name="Gargeya S."/>
            <person name="Fitzgerald M."/>
            <person name="Haas B."/>
            <person name="Abouelleil A."/>
            <person name="Allen A.W."/>
            <person name="Alvarado L."/>
            <person name="Arachchi H.M."/>
            <person name="Berlin A.M."/>
            <person name="Chapman S.B."/>
            <person name="Gainer-Dewar J."/>
            <person name="Goldberg J."/>
            <person name="Griggs A."/>
            <person name="Gujja S."/>
            <person name="Hansen M."/>
            <person name="Howarth C."/>
            <person name="Imamovic A."/>
            <person name="Ireland A."/>
            <person name="Larimer J."/>
            <person name="McCowan C."/>
            <person name="Murphy C."/>
            <person name="Pearson M."/>
            <person name="Poon T.W."/>
            <person name="Priest M."/>
            <person name="Roberts A."/>
            <person name="Saif S."/>
            <person name="Shea T."/>
            <person name="Sisk P."/>
            <person name="Sykes S."/>
            <person name="Wortman J."/>
            <person name="Nusbaum C."/>
            <person name="Birren B."/>
        </authorList>
    </citation>
    <scope>NUCLEOTIDE SEQUENCE [LARGE SCALE GENOMIC DNA]</scope>
    <source>
        <strain evidence="3">maculatus3</strain>
    </source>
</reference>
<name>A0A182SS99_9DIPT</name>
<accession>A0A182SS99</accession>
<evidence type="ECO:0000256" key="1">
    <source>
        <dbReference type="SAM" id="MobiDB-lite"/>
    </source>
</evidence>
<organism evidence="2 3">
    <name type="scientific">Anopheles maculatus</name>
    <dbReference type="NCBI Taxonomy" id="74869"/>
    <lineage>
        <taxon>Eukaryota</taxon>
        <taxon>Metazoa</taxon>
        <taxon>Ecdysozoa</taxon>
        <taxon>Arthropoda</taxon>
        <taxon>Hexapoda</taxon>
        <taxon>Insecta</taxon>
        <taxon>Pterygota</taxon>
        <taxon>Neoptera</taxon>
        <taxon>Endopterygota</taxon>
        <taxon>Diptera</taxon>
        <taxon>Nematocera</taxon>
        <taxon>Culicoidea</taxon>
        <taxon>Culicidae</taxon>
        <taxon>Anophelinae</taxon>
        <taxon>Anopheles</taxon>
        <taxon>Anopheles maculatus group</taxon>
    </lineage>
</organism>
<evidence type="ECO:0000313" key="2">
    <source>
        <dbReference type="EnsemblMetazoa" id="AMAM012387-PA"/>
    </source>
</evidence>
<dbReference type="EnsemblMetazoa" id="AMAM012387-RA">
    <property type="protein sequence ID" value="AMAM012387-PA"/>
    <property type="gene ID" value="AMAM012387"/>
</dbReference>
<dbReference type="AlphaFoldDB" id="A0A182SS99"/>
<keyword evidence="3" id="KW-1185">Reference proteome</keyword>
<proteinExistence type="predicted"/>
<protein>
    <submittedName>
        <fullName evidence="2">Uncharacterized protein</fullName>
    </submittedName>
</protein>